<name>A0A3A1YXW2_9BURK</name>
<evidence type="ECO:0000313" key="5">
    <source>
        <dbReference type="Proteomes" id="UP000266206"/>
    </source>
</evidence>
<comment type="cofactor">
    <cofactor evidence="1">
        <name>pyridoxal 5'-phosphate</name>
        <dbReference type="ChEBI" id="CHEBI:597326"/>
    </cofactor>
</comment>
<keyword evidence="3" id="KW-0663">Pyridoxal phosphate</keyword>
<dbReference type="InterPro" id="IPR001544">
    <property type="entry name" value="Aminotrans_IV"/>
</dbReference>
<accession>A0A3A1YXW2</accession>
<dbReference type="EMBL" id="NQYH01000001">
    <property type="protein sequence ID" value="RIY42341.1"/>
    <property type="molecule type" value="Genomic_DNA"/>
</dbReference>
<proteinExistence type="inferred from homology"/>
<dbReference type="Gene3D" id="3.20.10.10">
    <property type="entry name" value="D-amino Acid Aminotransferase, subunit A, domain 2"/>
    <property type="match status" value="1"/>
</dbReference>
<dbReference type="RefSeq" id="WP_119515407.1">
    <property type="nucleotide sequence ID" value="NZ_NQYH01000001.1"/>
</dbReference>
<dbReference type="AlphaFoldDB" id="A0A3A1YXW2"/>
<dbReference type="Proteomes" id="UP000266206">
    <property type="component" value="Unassembled WGS sequence"/>
</dbReference>
<dbReference type="CDD" id="cd01558">
    <property type="entry name" value="D-AAT_like"/>
    <property type="match status" value="1"/>
</dbReference>
<organism evidence="4 5">
    <name type="scientific">Neopusillimonas maritima</name>
    <dbReference type="NCBI Taxonomy" id="2026239"/>
    <lineage>
        <taxon>Bacteria</taxon>
        <taxon>Pseudomonadati</taxon>
        <taxon>Pseudomonadota</taxon>
        <taxon>Betaproteobacteria</taxon>
        <taxon>Burkholderiales</taxon>
        <taxon>Alcaligenaceae</taxon>
        <taxon>Neopusillimonas</taxon>
    </lineage>
</organism>
<evidence type="ECO:0000313" key="4">
    <source>
        <dbReference type="EMBL" id="RIY42341.1"/>
    </source>
</evidence>
<dbReference type="InterPro" id="IPR043131">
    <property type="entry name" value="BCAT-like_N"/>
</dbReference>
<dbReference type="FunFam" id="3.20.10.10:FF:000002">
    <property type="entry name" value="D-alanine aminotransferase"/>
    <property type="match status" value="1"/>
</dbReference>
<dbReference type="OrthoDB" id="9805628at2"/>
<protein>
    <submittedName>
        <fullName evidence="4">D-amino acid aminotransferase</fullName>
    </submittedName>
</protein>
<dbReference type="InterPro" id="IPR050571">
    <property type="entry name" value="Class-IV_PLP-Dep_Aminotrnsfr"/>
</dbReference>
<dbReference type="GO" id="GO:0008652">
    <property type="term" value="P:amino acid biosynthetic process"/>
    <property type="evidence" value="ECO:0007669"/>
    <property type="project" value="UniProtKB-ARBA"/>
</dbReference>
<dbReference type="GO" id="GO:0005829">
    <property type="term" value="C:cytosol"/>
    <property type="evidence" value="ECO:0007669"/>
    <property type="project" value="TreeGrafter"/>
</dbReference>
<dbReference type="GO" id="GO:0008483">
    <property type="term" value="F:transaminase activity"/>
    <property type="evidence" value="ECO:0007669"/>
    <property type="project" value="UniProtKB-KW"/>
</dbReference>
<evidence type="ECO:0000256" key="1">
    <source>
        <dbReference type="ARBA" id="ARBA00001933"/>
    </source>
</evidence>
<dbReference type="GO" id="GO:0046394">
    <property type="term" value="P:carboxylic acid biosynthetic process"/>
    <property type="evidence" value="ECO:0007669"/>
    <property type="project" value="UniProtKB-ARBA"/>
</dbReference>
<dbReference type="PANTHER" id="PTHR42743:SF10">
    <property type="entry name" value="D-ALANINE AMINOTRANSFERASE"/>
    <property type="match status" value="1"/>
</dbReference>
<keyword evidence="4" id="KW-0808">Transferase</keyword>
<sequence>MISGVDNDSIVYLNGEYLRLADAKVSVLDRGFVFGDGIYEVVPVYKGVPFRMHQHIARLQRSLQSVRIHLEYTEAQWQALVEGVLARADDSASNLMVYLQVTRGVAKRDHAFPVAIEPTVFCMASPFARPGKAQREEGLAAISVPDTRWLLCHIKSISLLGNVLAKQAAVDAGVDEVLQFREGYLTEGSSCNIWVVKNGVLMAPEANHLILEGIRYRFLAELARNVGIPFEARPVSAEEVNDADELMLTSATKEVLPIVRYNGNPVGSGKPGPVYALLRASYDRVIESL</sequence>
<comment type="caution">
    <text evidence="4">The sequence shown here is derived from an EMBL/GenBank/DDBJ whole genome shotgun (WGS) entry which is preliminary data.</text>
</comment>
<evidence type="ECO:0000256" key="2">
    <source>
        <dbReference type="ARBA" id="ARBA00009320"/>
    </source>
</evidence>
<gene>
    <name evidence="4" type="ORF">CJP73_02625</name>
</gene>
<dbReference type="InterPro" id="IPR036038">
    <property type="entry name" value="Aminotransferase-like"/>
</dbReference>
<keyword evidence="4" id="KW-0032">Aminotransferase</keyword>
<dbReference type="InterPro" id="IPR043132">
    <property type="entry name" value="BCAT-like_C"/>
</dbReference>
<evidence type="ECO:0000256" key="3">
    <source>
        <dbReference type="ARBA" id="ARBA00022898"/>
    </source>
</evidence>
<comment type="similarity">
    <text evidence="2">Belongs to the class-IV pyridoxal-phosphate-dependent aminotransferase family.</text>
</comment>
<dbReference type="Gene3D" id="3.30.470.10">
    <property type="match status" value="1"/>
</dbReference>
<reference evidence="4 5" key="1">
    <citation type="submission" date="2017-08" db="EMBL/GenBank/DDBJ databases">
        <title>Pusillimonas indicus sp. nov., a member of the family Alcaligenaceae isolated from surface seawater.</title>
        <authorList>
            <person name="Li J."/>
        </authorList>
    </citation>
    <scope>NUCLEOTIDE SEQUENCE [LARGE SCALE GENOMIC DNA]</scope>
    <source>
        <strain evidence="4 5">L52-1-41</strain>
    </source>
</reference>
<dbReference type="Pfam" id="PF01063">
    <property type="entry name" value="Aminotran_4"/>
    <property type="match status" value="1"/>
</dbReference>
<dbReference type="SUPFAM" id="SSF56752">
    <property type="entry name" value="D-aminoacid aminotransferase-like PLP-dependent enzymes"/>
    <property type="match status" value="1"/>
</dbReference>
<dbReference type="PANTHER" id="PTHR42743">
    <property type="entry name" value="AMINO-ACID AMINOTRANSFERASE"/>
    <property type="match status" value="1"/>
</dbReference>